<dbReference type="AlphaFoldDB" id="Q08MR0"/>
<feature type="region of interest" description="Disordered" evidence="1">
    <location>
        <begin position="1"/>
        <end position="150"/>
    </location>
</feature>
<proteinExistence type="predicted"/>
<evidence type="ECO:0000256" key="1">
    <source>
        <dbReference type="SAM" id="MobiDB-lite"/>
    </source>
</evidence>
<feature type="compositionally biased region" description="Basic and acidic residues" evidence="1">
    <location>
        <begin position="7"/>
        <end position="22"/>
    </location>
</feature>
<feature type="compositionally biased region" description="Basic residues" evidence="1">
    <location>
        <begin position="80"/>
        <end position="96"/>
    </location>
</feature>
<feature type="compositionally biased region" description="Basic and acidic residues" evidence="1">
    <location>
        <begin position="119"/>
        <end position="139"/>
    </location>
</feature>
<dbReference type="EMBL" id="AAMD01000336">
    <property type="protein sequence ID" value="EAU61771.1"/>
    <property type="molecule type" value="Genomic_DNA"/>
</dbReference>
<name>Q08MR0_STIAD</name>
<evidence type="ECO:0000313" key="2">
    <source>
        <dbReference type="EMBL" id="EAU61771.1"/>
    </source>
</evidence>
<comment type="caution">
    <text evidence="2">The sequence shown here is derived from an EMBL/GenBank/DDBJ whole genome shotgun (WGS) entry which is preliminary data.</text>
</comment>
<organism evidence="2 3">
    <name type="scientific">Stigmatella aurantiaca (strain DW4/3-1)</name>
    <dbReference type="NCBI Taxonomy" id="378806"/>
    <lineage>
        <taxon>Bacteria</taxon>
        <taxon>Pseudomonadati</taxon>
        <taxon>Myxococcota</taxon>
        <taxon>Myxococcia</taxon>
        <taxon>Myxococcales</taxon>
        <taxon>Cystobacterineae</taxon>
        <taxon>Archangiaceae</taxon>
        <taxon>Stigmatella</taxon>
    </lineage>
</organism>
<gene>
    <name evidence="2" type="ORF">STIAU_1223</name>
</gene>
<reference evidence="2 3" key="1">
    <citation type="submission" date="2006-04" db="EMBL/GenBank/DDBJ databases">
        <authorList>
            <person name="Nierman W.C."/>
        </authorList>
    </citation>
    <scope>NUCLEOTIDE SEQUENCE [LARGE SCALE GENOMIC DNA]</scope>
    <source>
        <strain evidence="2 3">DW4/3-1</strain>
    </source>
</reference>
<protein>
    <submittedName>
        <fullName evidence="2">Uncharacterized protein</fullName>
    </submittedName>
</protein>
<evidence type="ECO:0000313" key="3">
    <source>
        <dbReference type="Proteomes" id="UP000032702"/>
    </source>
</evidence>
<sequence>MLRGHRRPADPTDRLHRLSDFRGRRRGALRQRDPAHRRNRRAGEPTAWGGAAARPEPPRTLCHRGAEAGRQVPAAGEQHRGHRRPGRDRRGGRHGLVRLSDDDDAHRLLLLPGGRQAARRVDRERGAPQTGADDRDPPRVRHVSSRLCLV</sequence>
<accession>Q08MR0</accession>
<dbReference type="Proteomes" id="UP000032702">
    <property type="component" value="Unassembled WGS sequence"/>
</dbReference>